<dbReference type="GO" id="GO:0000455">
    <property type="term" value="P:enzyme-directed rRNA pseudouridine synthesis"/>
    <property type="evidence" value="ECO:0007669"/>
    <property type="project" value="TreeGrafter"/>
</dbReference>
<dbReference type="InterPro" id="IPR050188">
    <property type="entry name" value="RluA_PseudoU_synthase"/>
</dbReference>
<evidence type="ECO:0000256" key="4">
    <source>
        <dbReference type="ARBA" id="ARBA00023235"/>
    </source>
</evidence>
<dbReference type="EMBL" id="JACEOL010000006">
    <property type="protein sequence ID" value="MBA4601137.1"/>
    <property type="molecule type" value="Genomic_DNA"/>
</dbReference>
<dbReference type="AlphaFoldDB" id="A0A7W1XPY4"/>
<dbReference type="EC" id="5.4.99.-" evidence="7"/>
<dbReference type="FunFam" id="3.30.2350.10:FF:000006">
    <property type="entry name" value="Pseudouridine synthase"/>
    <property type="match status" value="1"/>
</dbReference>
<dbReference type="CDD" id="cd00165">
    <property type="entry name" value="S4"/>
    <property type="match status" value="1"/>
</dbReference>
<dbReference type="PANTHER" id="PTHR21600">
    <property type="entry name" value="MITOCHONDRIAL RNA PSEUDOURIDINE SYNTHASE"/>
    <property type="match status" value="1"/>
</dbReference>
<evidence type="ECO:0000256" key="5">
    <source>
        <dbReference type="PIRSR" id="PIRSR606225-1"/>
    </source>
</evidence>
<evidence type="ECO:0000313" key="10">
    <source>
        <dbReference type="Proteomes" id="UP000538292"/>
    </source>
</evidence>
<dbReference type="GO" id="GO:0003723">
    <property type="term" value="F:RNA binding"/>
    <property type="evidence" value="ECO:0007669"/>
    <property type="project" value="UniProtKB-KW"/>
</dbReference>
<dbReference type="SUPFAM" id="SSF55120">
    <property type="entry name" value="Pseudouridine synthase"/>
    <property type="match status" value="1"/>
</dbReference>
<gene>
    <name evidence="9" type="ORF">H2C83_02110</name>
</gene>
<dbReference type="Gene3D" id="3.30.2350.10">
    <property type="entry name" value="Pseudouridine synthase"/>
    <property type="match status" value="1"/>
</dbReference>
<dbReference type="CDD" id="cd02869">
    <property type="entry name" value="PseudoU_synth_RluA_like"/>
    <property type="match status" value="1"/>
</dbReference>
<dbReference type="InterPro" id="IPR006145">
    <property type="entry name" value="PsdUridine_synth_RsuA/RluA"/>
</dbReference>
<evidence type="ECO:0000256" key="7">
    <source>
        <dbReference type="RuleBase" id="RU362028"/>
    </source>
</evidence>
<dbReference type="InterPro" id="IPR002942">
    <property type="entry name" value="S4_RNA-bd"/>
</dbReference>
<evidence type="ECO:0000313" key="9">
    <source>
        <dbReference type="EMBL" id="MBA4601137.1"/>
    </source>
</evidence>
<name>A0A7W1XPY4_9BACL</name>
<dbReference type="Gene3D" id="3.10.290.10">
    <property type="entry name" value="RNA-binding S4 domain"/>
    <property type="match status" value="1"/>
</dbReference>
<dbReference type="SUPFAM" id="SSF55174">
    <property type="entry name" value="Alpha-L RNA-binding motif"/>
    <property type="match status" value="1"/>
</dbReference>
<evidence type="ECO:0000259" key="8">
    <source>
        <dbReference type="SMART" id="SM00363"/>
    </source>
</evidence>
<accession>A0A7W1XPY4</accession>
<dbReference type="InterPro" id="IPR006224">
    <property type="entry name" value="PsdUridine_synth_RluA-like_CS"/>
</dbReference>
<reference evidence="9 10" key="1">
    <citation type="submission" date="2020-07" db="EMBL/GenBank/DDBJ databases">
        <title>Thermoactinomyces phylogeny.</title>
        <authorList>
            <person name="Dunlap C."/>
        </authorList>
    </citation>
    <scope>NUCLEOTIDE SEQUENCE [LARGE SCALE GENOMIC DNA]</scope>
    <source>
        <strain evidence="9 10">AMNI-1</strain>
    </source>
</reference>
<dbReference type="GO" id="GO:0120159">
    <property type="term" value="F:rRNA pseudouridine synthase activity"/>
    <property type="evidence" value="ECO:0007669"/>
    <property type="project" value="UniProtKB-ARBA"/>
</dbReference>
<dbReference type="Pfam" id="PF00849">
    <property type="entry name" value="PseudoU_synth_2"/>
    <property type="match status" value="1"/>
</dbReference>
<comment type="similarity">
    <text evidence="2 7">Belongs to the pseudouridine synthase RluA family.</text>
</comment>
<sequence length="308" mass="34754">MEYCEWTVNPSFEGERLDKYIVQMNDEWSRARVQEWIRAQLASVNGQARKGNHRLKAGDIVSLKVPPAVEPEIHPEPIPLDIRYEDQDVLVVNKPRGMVIHPGAGNYSGTLVHALLAHCRGELSGIGGVARPGIVHRIDKDTSGLLMVAKNDLAHQSLAEQLKDHTIERMYSAFVHGVIPHDHGTVDAPIGRDKKNRQRMAVIHQNSKPAVTHFSVRERFRSATLVECRLETGRTHQIRVHMKYIGHPLIGDPVYGPQKNPYAIEGQALHAQVLGFTHPRTGKRIVLEAEWPEDMEKLYRTLKSKSFV</sequence>
<dbReference type="SMART" id="SM00363">
    <property type="entry name" value="S4"/>
    <property type="match status" value="1"/>
</dbReference>
<feature type="domain" description="RNA-binding S4" evidence="8">
    <location>
        <begin position="15"/>
        <end position="74"/>
    </location>
</feature>
<dbReference type="InterPro" id="IPR020103">
    <property type="entry name" value="PsdUridine_synth_cat_dom_sf"/>
</dbReference>
<evidence type="ECO:0000256" key="6">
    <source>
        <dbReference type="PROSITE-ProRule" id="PRU00182"/>
    </source>
</evidence>
<dbReference type="PANTHER" id="PTHR21600:SF44">
    <property type="entry name" value="RIBOSOMAL LARGE SUBUNIT PSEUDOURIDINE SYNTHASE D"/>
    <property type="match status" value="1"/>
</dbReference>
<proteinExistence type="inferred from homology"/>
<comment type="caution">
    <text evidence="9">The sequence shown here is derived from an EMBL/GenBank/DDBJ whole genome shotgun (WGS) entry which is preliminary data.</text>
</comment>
<dbReference type="Pfam" id="PF01479">
    <property type="entry name" value="S4"/>
    <property type="match status" value="1"/>
</dbReference>
<dbReference type="NCBIfam" id="TIGR00005">
    <property type="entry name" value="rluA_subfam"/>
    <property type="match status" value="1"/>
</dbReference>
<dbReference type="PROSITE" id="PS50889">
    <property type="entry name" value="S4"/>
    <property type="match status" value="1"/>
</dbReference>
<keyword evidence="3 6" id="KW-0694">RNA-binding</keyword>
<evidence type="ECO:0000256" key="3">
    <source>
        <dbReference type="ARBA" id="ARBA00022884"/>
    </source>
</evidence>
<dbReference type="Proteomes" id="UP000538292">
    <property type="component" value="Unassembled WGS sequence"/>
</dbReference>
<comment type="function">
    <text evidence="7">Responsible for synthesis of pseudouridine from uracil.</text>
</comment>
<evidence type="ECO:0000256" key="1">
    <source>
        <dbReference type="ARBA" id="ARBA00000073"/>
    </source>
</evidence>
<feature type="active site" evidence="5">
    <location>
        <position position="139"/>
    </location>
</feature>
<comment type="catalytic activity">
    <reaction evidence="1 7">
        <text>a uridine in RNA = a pseudouridine in RNA</text>
        <dbReference type="Rhea" id="RHEA:48348"/>
        <dbReference type="Rhea" id="RHEA-COMP:12068"/>
        <dbReference type="Rhea" id="RHEA-COMP:12069"/>
        <dbReference type="ChEBI" id="CHEBI:65314"/>
        <dbReference type="ChEBI" id="CHEBI:65315"/>
    </reaction>
</comment>
<dbReference type="InterPro" id="IPR006225">
    <property type="entry name" value="PsdUridine_synth_RluC/D"/>
</dbReference>
<evidence type="ECO:0000256" key="2">
    <source>
        <dbReference type="ARBA" id="ARBA00010876"/>
    </source>
</evidence>
<protein>
    <recommendedName>
        <fullName evidence="7">Pseudouridine synthase</fullName>
        <ecNumber evidence="7">5.4.99.-</ecNumber>
    </recommendedName>
</protein>
<dbReference type="InterPro" id="IPR036986">
    <property type="entry name" value="S4_RNA-bd_sf"/>
</dbReference>
<organism evidence="9 10">
    <name type="scientific">Thermoactinomyces mirandus</name>
    <dbReference type="NCBI Taxonomy" id="2756294"/>
    <lineage>
        <taxon>Bacteria</taxon>
        <taxon>Bacillati</taxon>
        <taxon>Bacillota</taxon>
        <taxon>Bacilli</taxon>
        <taxon>Bacillales</taxon>
        <taxon>Thermoactinomycetaceae</taxon>
        <taxon>Thermoactinomyces</taxon>
    </lineage>
</organism>
<keyword evidence="4 7" id="KW-0413">Isomerase</keyword>
<dbReference type="PROSITE" id="PS01129">
    <property type="entry name" value="PSI_RLU"/>
    <property type="match status" value="1"/>
</dbReference>
<keyword evidence="10" id="KW-1185">Reference proteome</keyword>
<dbReference type="RefSeq" id="WP_181737476.1">
    <property type="nucleotide sequence ID" value="NZ_JACEOL010000006.1"/>
</dbReference>